<reference evidence="3" key="2">
    <citation type="journal article" date="2008" name="Nucleic Acids Res.">
        <title>The rice annotation project database (RAP-DB): 2008 update.</title>
        <authorList>
            <consortium name="The rice annotation project (RAP)"/>
        </authorList>
    </citation>
    <scope>GENOME REANNOTATION</scope>
    <source>
        <strain evidence="3">cv. Nipponbare</strain>
    </source>
</reference>
<protein>
    <submittedName>
        <fullName evidence="2">Os12g0149000 protein</fullName>
    </submittedName>
</protein>
<reference evidence="2 3" key="1">
    <citation type="journal article" date="2005" name="Nature">
        <title>The map-based sequence of the rice genome.</title>
        <authorList>
            <consortium name="International rice genome sequencing project (IRGSP)"/>
            <person name="Matsumoto T."/>
            <person name="Wu J."/>
            <person name="Kanamori H."/>
            <person name="Katayose Y."/>
            <person name="Fujisawa M."/>
            <person name="Namiki N."/>
            <person name="Mizuno H."/>
            <person name="Yamamoto K."/>
            <person name="Antonio B.A."/>
            <person name="Baba T."/>
            <person name="Sakata K."/>
            <person name="Nagamura Y."/>
            <person name="Aoki H."/>
            <person name="Arikawa K."/>
            <person name="Arita K."/>
            <person name="Bito T."/>
            <person name="Chiden Y."/>
            <person name="Fujitsuka N."/>
            <person name="Fukunaka R."/>
            <person name="Hamada M."/>
            <person name="Harada C."/>
            <person name="Hayashi A."/>
            <person name="Hijishita S."/>
            <person name="Honda M."/>
            <person name="Hosokawa S."/>
            <person name="Ichikawa Y."/>
            <person name="Idonuma A."/>
            <person name="Iijima M."/>
            <person name="Ikeda M."/>
            <person name="Ikeno M."/>
            <person name="Ito K."/>
            <person name="Ito S."/>
            <person name="Ito T."/>
            <person name="Ito Y."/>
            <person name="Ito Y."/>
            <person name="Iwabuchi A."/>
            <person name="Kamiya K."/>
            <person name="Karasawa W."/>
            <person name="Kurita K."/>
            <person name="Katagiri S."/>
            <person name="Kikuta A."/>
            <person name="Kobayashi H."/>
            <person name="Kobayashi N."/>
            <person name="Machita K."/>
            <person name="Maehara T."/>
            <person name="Masukawa M."/>
            <person name="Mizubayashi T."/>
            <person name="Mukai Y."/>
            <person name="Nagasaki H."/>
            <person name="Nagata Y."/>
            <person name="Naito S."/>
            <person name="Nakashima M."/>
            <person name="Nakama Y."/>
            <person name="Nakamichi Y."/>
            <person name="Nakamura M."/>
            <person name="Meguro A."/>
            <person name="Negishi M."/>
            <person name="Ohta I."/>
            <person name="Ohta T."/>
            <person name="Okamoto M."/>
            <person name="Ono N."/>
            <person name="Saji S."/>
            <person name="Sakaguchi M."/>
            <person name="Sakai K."/>
            <person name="Shibata M."/>
            <person name="Shimokawa T."/>
            <person name="Song J."/>
            <person name="Takazaki Y."/>
            <person name="Terasawa K."/>
            <person name="Tsugane M."/>
            <person name="Tsuji K."/>
            <person name="Ueda S."/>
            <person name="Waki K."/>
            <person name="Yamagata H."/>
            <person name="Yamamoto M."/>
            <person name="Yamamoto S."/>
            <person name="Yamane H."/>
            <person name="Yoshiki S."/>
            <person name="Yoshihara R."/>
            <person name="Yukawa K."/>
            <person name="Zhong H."/>
            <person name="Yano M."/>
            <person name="Yuan Q."/>
            <person name="Ouyang S."/>
            <person name="Liu J."/>
            <person name="Jones K.M."/>
            <person name="Gansberger K."/>
            <person name="Moffat K."/>
            <person name="Hill J."/>
            <person name="Bera J."/>
            <person name="Fadrosh D."/>
            <person name="Jin S."/>
            <person name="Johri S."/>
            <person name="Kim M."/>
            <person name="Overton L."/>
            <person name="Reardon M."/>
            <person name="Tsitrin T."/>
            <person name="Vuong H."/>
            <person name="Weaver B."/>
            <person name="Ciecko A."/>
            <person name="Tallon L."/>
            <person name="Jackson J."/>
            <person name="Pai G."/>
            <person name="Aken S.V."/>
            <person name="Utterback T."/>
            <person name="Reidmuller S."/>
            <person name="Feldblyum T."/>
            <person name="Hsiao J."/>
            <person name="Zismann V."/>
            <person name="Iobst S."/>
            <person name="de Vazeille A.R."/>
            <person name="Buell C.R."/>
            <person name="Ying K."/>
            <person name="Li Y."/>
            <person name="Lu T."/>
            <person name="Huang Y."/>
            <person name="Zhao Q."/>
            <person name="Feng Q."/>
            <person name="Zhang L."/>
            <person name="Zhu J."/>
            <person name="Weng Q."/>
            <person name="Mu J."/>
            <person name="Lu Y."/>
            <person name="Fan D."/>
            <person name="Liu Y."/>
            <person name="Guan J."/>
            <person name="Zhang Y."/>
            <person name="Yu S."/>
            <person name="Liu X."/>
            <person name="Zhang Y."/>
            <person name="Hong G."/>
            <person name="Han B."/>
            <person name="Choisne N."/>
            <person name="Demange N."/>
            <person name="Orjeda G."/>
            <person name="Samain S."/>
            <person name="Cattolico L."/>
            <person name="Pelletier E."/>
            <person name="Couloux A."/>
            <person name="Segurens B."/>
            <person name="Wincker P."/>
            <person name="D'Hont A."/>
            <person name="Scarpelli C."/>
            <person name="Weissenbach J."/>
            <person name="Salanoubat M."/>
            <person name="Quetier F."/>
            <person name="Yu Y."/>
            <person name="Kim H.R."/>
            <person name="Rambo T."/>
            <person name="Currie J."/>
            <person name="Collura K."/>
            <person name="Luo M."/>
            <person name="Yang T."/>
            <person name="Ammiraju J.S.S."/>
            <person name="Engler F."/>
            <person name="Soderlund C."/>
            <person name="Wing R.A."/>
            <person name="Palmer L.E."/>
            <person name="de la Bastide M."/>
            <person name="Spiegel L."/>
            <person name="Nascimento L."/>
            <person name="Zutavern T."/>
            <person name="O'Shaughnessy A."/>
            <person name="Dike S."/>
            <person name="Dedhia N."/>
            <person name="Preston R."/>
            <person name="Balija V."/>
            <person name="McCombie W.R."/>
            <person name="Chow T."/>
            <person name="Chen H."/>
            <person name="Chung M."/>
            <person name="Chen C."/>
            <person name="Shaw J."/>
            <person name="Wu H."/>
            <person name="Hsiao K."/>
            <person name="Chao Y."/>
            <person name="Chu M."/>
            <person name="Cheng C."/>
            <person name="Hour A."/>
            <person name="Lee P."/>
            <person name="Lin S."/>
            <person name="Lin Y."/>
            <person name="Liou J."/>
            <person name="Liu S."/>
            <person name="Hsing Y."/>
            <person name="Raghuvanshi S."/>
            <person name="Mohanty A."/>
            <person name="Bharti A.K."/>
            <person name="Gaur A."/>
            <person name="Gupta V."/>
            <person name="Kumar D."/>
            <person name="Ravi V."/>
            <person name="Vij S."/>
            <person name="Kapur A."/>
            <person name="Khurana P."/>
            <person name="Khurana P."/>
            <person name="Khurana J.P."/>
            <person name="Tyagi A.K."/>
            <person name="Gaikwad K."/>
            <person name="Singh A."/>
            <person name="Dalal V."/>
            <person name="Srivastava S."/>
            <person name="Dixit A."/>
            <person name="Pal A.K."/>
            <person name="Ghazi I.A."/>
            <person name="Yadav M."/>
            <person name="Pandit A."/>
            <person name="Bhargava A."/>
            <person name="Sureshbabu K."/>
            <person name="Batra K."/>
            <person name="Sharma T.R."/>
            <person name="Mohapatra T."/>
            <person name="Singh N.K."/>
            <person name="Messing J."/>
            <person name="Nelson A.B."/>
            <person name="Fuks G."/>
            <person name="Kavchok S."/>
            <person name="Keizer G."/>
            <person name="Linton E."/>
            <person name="Llaca V."/>
            <person name="Song R."/>
            <person name="Tanyolac B."/>
            <person name="Young S."/>
            <person name="Ho-Il K."/>
            <person name="Hahn J.H."/>
            <person name="Sangsakoo G."/>
            <person name="Vanavichit A."/>
            <person name="de Mattos Luiz.A.T."/>
            <person name="Zimmer P.D."/>
            <person name="Malone G."/>
            <person name="Dellagostin O."/>
            <person name="de Oliveira A.C."/>
            <person name="Bevan M."/>
            <person name="Bancroft I."/>
            <person name="Minx P."/>
            <person name="Cordum H."/>
            <person name="Wilson R."/>
            <person name="Cheng Z."/>
            <person name="Jin W."/>
            <person name="Jiang J."/>
            <person name="Leong S.A."/>
            <person name="Iwama H."/>
            <person name="Gojobori T."/>
            <person name="Itoh T."/>
            <person name="Niimura Y."/>
            <person name="Fujii Y."/>
            <person name="Habara T."/>
            <person name="Sakai H."/>
            <person name="Sato Y."/>
            <person name="Wilson G."/>
            <person name="Kumar K."/>
            <person name="McCouch S."/>
            <person name="Juretic N."/>
            <person name="Hoen D."/>
            <person name="Wright S."/>
            <person name="Bruskiewich R."/>
            <person name="Bureau T."/>
            <person name="Miyao A."/>
            <person name="Hirochika H."/>
            <person name="Nishikawa T."/>
            <person name="Kadowaki K."/>
            <person name="Sugiura M."/>
            <person name="Burr B."/>
            <person name="Sasaki T."/>
        </authorList>
    </citation>
    <scope>NUCLEOTIDE SEQUENCE [LARGE SCALE GENOMIC DNA]</scope>
    <source>
        <strain evidence="3">cv. Nipponbare</strain>
    </source>
</reference>
<name>Q0IQ37_ORYSJ</name>
<evidence type="ECO:0000313" key="3">
    <source>
        <dbReference type="Proteomes" id="UP000000763"/>
    </source>
</evidence>
<feature type="region of interest" description="Disordered" evidence="1">
    <location>
        <begin position="151"/>
        <end position="346"/>
    </location>
</feature>
<accession>Q0IQ37</accession>
<proteinExistence type="predicted"/>
<feature type="compositionally biased region" description="Low complexity" evidence="1">
    <location>
        <begin position="315"/>
        <end position="345"/>
    </location>
</feature>
<dbReference type="Proteomes" id="UP000000763">
    <property type="component" value="Chromosome 12"/>
</dbReference>
<evidence type="ECO:0000256" key="1">
    <source>
        <dbReference type="SAM" id="MobiDB-lite"/>
    </source>
</evidence>
<feature type="compositionally biased region" description="Basic and acidic residues" evidence="1">
    <location>
        <begin position="263"/>
        <end position="276"/>
    </location>
</feature>
<sequence>MVSASSLLLPSSVRDFASCIGDGAACTAPSSTRTRRGSAAVQAQPSTLSVTASYRVALASSSSPPLQLRLTWAHSPLGPTLSFSPSASGRKVLVRRRRGSCSVLSSGEDEAVESESELSASSPRLALFWDLTAARFDPGGVAGAGVRVLRGGGRGKRGGGARVGRPGGGVRQGQVRGDDTDPHGGAVRARGARGGGGVVGRGGGGDAHRARPVRGGRGGARGERGVRAWRRRRRRRGRAVGEHRREARGAGAAAPVELQGEPDGVRRRPARGRDVGPPRVVVPARAAGAGLGGGDAPGEERAREPPMAGGGGRRAGLLPPRRGLQVPTLTSPSSSSSTASSLPHLMMEFTKPSNQICVL</sequence>
<feature type="compositionally biased region" description="Basic residues" evidence="1">
    <location>
        <begin position="227"/>
        <end position="238"/>
    </location>
</feature>
<gene>
    <name evidence="2" type="ordered locus">Os12g0149000</name>
</gene>
<dbReference type="AlphaFoldDB" id="Q0IQ37"/>
<organism evidence="2 3">
    <name type="scientific">Oryza sativa subsp. japonica</name>
    <name type="common">Rice</name>
    <dbReference type="NCBI Taxonomy" id="39947"/>
    <lineage>
        <taxon>Eukaryota</taxon>
        <taxon>Viridiplantae</taxon>
        <taxon>Streptophyta</taxon>
        <taxon>Embryophyta</taxon>
        <taxon>Tracheophyta</taxon>
        <taxon>Spermatophyta</taxon>
        <taxon>Magnoliopsida</taxon>
        <taxon>Liliopsida</taxon>
        <taxon>Poales</taxon>
        <taxon>Poaceae</taxon>
        <taxon>BOP clade</taxon>
        <taxon>Oryzoideae</taxon>
        <taxon>Oryzeae</taxon>
        <taxon>Oryzinae</taxon>
        <taxon>Oryza</taxon>
        <taxon>Oryza sativa</taxon>
    </lineage>
</organism>
<feature type="compositionally biased region" description="Gly residues" evidence="1">
    <location>
        <begin position="192"/>
        <end position="205"/>
    </location>
</feature>
<dbReference type="EMBL" id="AP008218">
    <property type="protein sequence ID" value="BAF29178.1"/>
    <property type="molecule type" value="Genomic_DNA"/>
</dbReference>
<feature type="compositionally biased region" description="Gly residues" evidence="1">
    <location>
        <begin position="160"/>
        <end position="171"/>
    </location>
</feature>
<dbReference type="KEGG" id="dosa:Os12g0149000"/>
<feature type="compositionally biased region" description="Basic and acidic residues" evidence="1">
    <location>
        <begin position="239"/>
        <end position="248"/>
    </location>
</feature>
<feature type="compositionally biased region" description="Low complexity" evidence="1">
    <location>
        <begin position="277"/>
        <end position="288"/>
    </location>
</feature>
<evidence type="ECO:0000313" key="2">
    <source>
        <dbReference type="EMBL" id="BAF29178.1"/>
    </source>
</evidence>